<feature type="compositionally biased region" description="Polar residues" evidence="1">
    <location>
        <begin position="324"/>
        <end position="333"/>
    </location>
</feature>
<feature type="compositionally biased region" description="Polar residues" evidence="1">
    <location>
        <begin position="22"/>
        <end position="36"/>
    </location>
</feature>
<evidence type="ECO:0000256" key="1">
    <source>
        <dbReference type="SAM" id="MobiDB-lite"/>
    </source>
</evidence>
<keyword evidence="3" id="KW-1185">Reference proteome</keyword>
<comment type="caution">
    <text evidence="2">The sequence shown here is derived from an EMBL/GenBank/DDBJ whole genome shotgun (WGS) entry which is preliminary data.</text>
</comment>
<feature type="compositionally biased region" description="Low complexity" evidence="1">
    <location>
        <begin position="1"/>
        <end position="21"/>
    </location>
</feature>
<evidence type="ECO:0000313" key="2">
    <source>
        <dbReference type="EMBL" id="POS78985.1"/>
    </source>
</evidence>
<organism evidence="2 3">
    <name type="scientific">Diaporthe helianthi</name>
    <dbReference type="NCBI Taxonomy" id="158607"/>
    <lineage>
        <taxon>Eukaryota</taxon>
        <taxon>Fungi</taxon>
        <taxon>Dikarya</taxon>
        <taxon>Ascomycota</taxon>
        <taxon>Pezizomycotina</taxon>
        <taxon>Sordariomycetes</taxon>
        <taxon>Sordariomycetidae</taxon>
        <taxon>Diaporthales</taxon>
        <taxon>Diaporthaceae</taxon>
        <taxon>Diaporthe</taxon>
    </lineage>
</organism>
<dbReference type="InParanoid" id="A0A2P5I917"/>
<feature type="region of interest" description="Disordered" evidence="1">
    <location>
        <begin position="324"/>
        <end position="353"/>
    </location>
</feature>
<dbReference type="Proteomes" id="UP000094444">
    <property type="component" value="Unassembled WGS sequence"/>
</dbReference>
<feature type="compositionally biased region" description="Low complexity" evidence="1">
    <location>
        <begin position="74"/>
        <end position="89"/>
    </location>
</feature>
<feature type="compositionally biased region" description="Low complexity" evidence="1">
    <location>
        <begin position="40"/>
        <end position="49"/>
    </location>
</feature>
<feature type="compositionally biased region" description="Polar residues" evidence="1">
    <location>
        <begin position="344"/>
        <end position="353"/>
    </location>
</feature>
<proteinExistence type="predicted"/>
<sequence>MSSRTSKSQATKQQQKQQGSSVNTLSANRSTASTSKMRMGSGSSSSFPGSQGGVCRTEPPRSRPAFYAPSSITPSESASNLSAPSNSSSVAQGWAGGSRSSAMRPPPVPANQYMYPTSAAQYSPEGSFMGPGQPYMMPMGSIVQPSVTSFAPSQRGSVVSNATPSTTRLSSAGPSATSKQRSARSNTALSTARGTDTSYVSRAPQTTTSNMVPRGMGGVPSYASQQNYAGSTWVSGPQPQPQPQPAGISIGVSPYGPVNLHYNQVDNRQVNINNNAPGNITTTTNNNVTKVDKSNHHNTNAPQANTYHTNLANVGNTHTNVKQRATSSRSSAGTLLPGEALPRQTGQYQYPNY</sequence>
<reference evidence="2" key="1">
    <citation type="submission" date="2017-09" db="EMBL/GenBank/DDBJ databases">
        <title>Polyketide synthases of a Diaporthe helianthi virulent isolate.</title>
        <authorList>
            <person name="Baroncelli R."/>
        </authorList>
    </citation>
    <scope>NUCLEOTIDE SEQUENCE [LARGE SCALE GENOMIC DNA]</scope>
    <source>
        <strain evidence="2">7/96</strain>
    </source>
</reference>
<feature type="region of interest" description="Disordered" evidence="1">
    <location>
        <begin position="152"/>
        <end position="215"/>
    </location>
</feature>
<feature type="compositionally biased region" description="Polar residues" evidence="1">
    <location>
        <begin position="152"/>
        <end position="211"/>
    </location>
</feature>
<dbReference type="AlphaFoldDB" id="A0A2P5I917"/>
<name>A0A2P5I917_DIAHE</name>
<feature type="region of interest" description="Disordered" evidence="1">
    <location>
        <begin position="1"/>
        <end position="114"/>
    </location>
</feature>
<dbReference type="OrthoDB" id="5244946at2759"/>
<evidence type="ECO:0000313" key="3">
    <source>
        <dbReference type="Proteomes" id="UP000094444"/>
    </source>
</evidence>
<protein>
    <submittedName>
        <fullName evidence="2">Uncharacterized protein</fullName>
    </submittedName>
</protein>
<accession>A0A2P5I917</accession>
<dbReference type="EMBL" id="MAVT02000145">
    <property type="protein sequence ID" value="POS78985.1"/>
    <property type="molecule type" value="Genomic_DNA"/>
</dbReference>
<gene>
    <name evidence="2" type="ORF">DHEL01_v202615</name>
</gene>